<dbReference type="Pfam" id="PF07714">
    <property type="entry name" value="PK_Tyr_Ser-Thr"/>
    <property type="match status" value="1"/>
</dbReference>
<dbReference type="PROSITE" id="PS50011">
    <property type="entry name" value="PROTEIN_KINASE_DOM"/>
    <property type="match status" value="1"/>
</dbReference>
<dbReference type="GO" id="GO:0043235">
    <property type="term" value="C:receptor complex"/>
    <property type="evidence" value="ECO:0007669"/>
    <property type="project" value="TreeGrafter"/>
</dbReference>
<keyword evidence="2" id="KW-1185">Reference proteome</keyword>
<name>A0A914P5S3_9BILA</name>
<protein>
    <submittedName>
        <fullName evidence="3">Protein kinase domain-containing protein</fullName>
    </submittedName>
</protein>
<dbReference type="PANTHER" id="PTHR24416:SF611">
    <property type="entry name" value="TYROSINE-PROTEIN KINASE TRANSMEMBRANE RECEPTOR ROR"/>
    <property type="match status" value="1"/>
</dbReference>
<dbReference type="WBParaSite" id="PDA_v2.g1327.t1">
    <property type="protein sequence ID" value="PDA_v2.g1327.t1"/>
    <property type="gene ID" value="PDA_v2.g1327"/>
</dbReference>
<organism evidence="2 3">
    <name type="scientific">Panagrolaimus davidi</name>
    <dbReference type="NCBI Taxonomy" id="227884"/>
    <lineage>
        <taxon>Eukaryota</taxon>
        <taxon>Metazoa</taxon>
        <taxon>Ecdysozoa</taxon>
        <taxon>Nematoda</taxon>
        <taxon>Chromadorea</taxon>
        <taxon>Rhabditida</taxon>
        <taxon>Tylenchina</taxon>
        <taxon>Panagrolaimomorpha</taxon>
        <taxon>Panagrolaimoidea</taxon>
        <taxon>Panagrolaimidae</taxon>
        <taxon>Panagrolaimus</taxon>
    </lineage>
</organism>
<evidence type="ECO:0000313" key="3">
    <source>
        <dbReference type="WBParaSite" id="PDA_v2.g1327.t1"/>
    </source>
</evidence>
<dbReference type="GO" id="GO:0005524">
    <property type="term" value="F:ATP binding"/>
    <property type="evidence" value="ECO:0007669"/>
    <property type="project" value="InterPro"/>
</dbReference>
<dbReference type="InterPro" id="IPR000719">
    <property type="entry name" value="Prot_kinase_dom"/>
</dbReference>
<dbReference type="Proteomes" id="UP000887578">
    <property type="component" value="Unplaced"/>
</dbReference>
<accession>A0A914P5S3</accession>
<dbReference type="PRINTS" id="PR00109">
    <property type="entry name" value="TYRKINASE"/>
</dbReference>
<dbReference type="GO" id="GO:0005886">
    <property type="term" value="C:plasma membrane"/>
    <property type="evidence" value="ECO:0007669"/>
    <property type="project" value="TreeGrafter"/>
</dbReference>
<dbReference type="InterPro" id="IPR020635">
    <property type="entry name" value="Tyr_kinase_cat_dom"/>
</dbReference>
<dbReference type="PANTHER" id="PTHR24416">
    <property type="entry name" value="TYROSINE-PROTEIN KINASE RECEPTOR"/>
    <property type="match status" value="1"/>
</dbReference>
<feature type="domain" description="Protein kinase" evidence="1">
    <location>
        <begin position="1"/>
        <end position="103"/>
    </location>
</feature>
<dbReference type="GO" id="GO:0004714">
    <property type="term" value="F:transmembrane receptor protein tyrosine kinase activity"/>
    <property type="evidence" value="ECO:0007669"/>
    <property type="project" value="TreeGrafter"/>
</dbReference>
<proteinExistence type="predicted"/>
<dbReference type="SUPFAM" id="SSF56112">
    <property type="entry name" value="Protein kinase-like (PK-like)"/>
    <property type="match status" value="1"/>
</dbReference>
<dbReference type="InterPro" id="IPR001245">
    <property type="entry name" value="Ser-Thr/Tyr_kinase_cat_dom"/>
</dbReference>
<dbReference type="GO" id="GO:0007169">
    <property type="term" value="P:cell surface receptor protein tyrosine kinase signaling pathway"/>
    <property type="evidence" value="ECO:0007669"/>
    <property type="project" value="TreeGrafter"/>
</dbReference>
<dbReference type="InterPro" id="IPR050122">
    <property type="entry name" value="RTK"/>
</dbReference>
<evidence type="ECO:0000313" key="2">
    <source>
        <dbReference type="Proteomes" id="UP000887578"/>
    </source>
</evidence>
<dbReference type="InterPro" id="IPR011009">
    <property type="entry name" value="Kinase-like_dom_sf"/>
</dbReference>
<dbReference type="SMART" id="SM00219">
    <property type="entry name" value="TyrKc"/>
    <property type="match status" value="1"/>
</dbReference>
<sequence>MQNGKTVLPVRWLPPECLSSGKFTIQSDMWSFGMTLFELFSYGDVPFGDLSNNEVLTAVMSGMKPQLPSSFPEPINNLISQCWRNAPEERITASEALSRLQIIQ</sequence>
<dbReference type="Gene3D" id="1.10.510.10">
    <property type="entry name" value="Transferase(Phosphotransferase) domain 1"/>
    <property type="match status" value="1"/>
</dbReference>
<evidence type="ECO:0000259" key="1">
    <source>
        <dbReference type="PROSITE" id="PS50011"/>
    </source>
</evidence>
<reference evidence="3" key="1">
    <citation type="submission" date="2022-11" db="UniProtKB">
        <authorList>
            <consortium name="WormBaseParasite"/>
        </authorList>
    </citation>
    <scope>IDENTIFICATION</scope>
</reference>
<dbReference type="AlphaFoldDB" id="A0A914P5S3"/>